<dbReference type="InterPro" id="IPR009331">
    <property type="entry name" value="Oligogalacturonate-sp_porin"/>
</dbReference>
<evidence type="ECO:0000313" key="4">
    <source>
        <dbReference type="Proteomes" id="UP000597206"/>
    </source>
</evidence>
<dbReference type="Pfam" id="PF06178">
    <property type="entry name" value="KdgM"/>
    <property type="match status" value="1"/>
</dbReference>
<reference evidence="3 4" key="1">
    <citation type="submission" date="2020-11" db="EMBL/GenBank/DDBJ databases">
        <title>Vibrio nitrifigilis sp. nov., a marine nitrogen-fixing bacterium isolated from the lagoon sediment of an islet inside an atoll.</title>
        <authorList>
            <person name="Wang L.-T."/>
            <person name="Shieh W.Y."/>
        </authorList>
    </citation>
    <scope>NUCLEOTIDE SEQUENCE [LARGE SCALE GENOMIC DNA]</scope>
    <source>
        <strain evidence="3 4">NFV-1</strain>
    </source>
</reference>
<dbReference type="EMBL" id="JADPMR010000004">
    <property type="protein sequence ID" value="MBF9002386.1"/>
    <property type="molecule type" value="Genomic_DNA"/>
</dbReference>
<dbReference type="PANTHER" id="PTHR38105:SF5">
    <property type="entry name" value="OUTER MEMBRANE PROTEIN"/>
    <property type="match status" value="1"/>
</dbReference>
<evidence type="ECO:0008006" key="5">
    <source>
        <dbReference type="Google" id="ProtNLM"/>
    </source>
</evidence>
<name>A0ABS0GIW9_9VIBR</name>
<accession>A0ABS0GIW9</accession>
<sequence length="249" mass="28884">MKSYLLWLPVTAVALLPITSMADTSYISFEHNYRLENRFHSDKLSLTYKFDSGLRFQIAANLINKKRDSFDDPTNYSEYFDTSYQYAINEQLSIIPSIRMKFYTGAGDDYDFSGEIGDSGDTGARYIPGVAVRYAINDELAFFTGYQYEWRKFTHKKDATSEPNQHRNVYKIGASYQLSEAMMLTYTAQYQDSDYTLYDNKRSNYEQGALLSYRVNRDWQPYLGVDDVALATDSDHREAKLTAGFNFYF</sequence>
<evidence type="ECO:0000256" key="2">
    <source>
        <dbReference type="SAM" id="SignalP"/>
    </source>
</evidence>
<dbReference type="Gene3D" id="2.40.160.40">
    <property type="entry name" value="monomeric porin ompg"/>
    <property type="match status" value="1"/>
</dbReference>
<gene>
    <name evidence="3" type="ORF">I1A42_18095</name>
</gene>
<feature type="chain" id="PRO_5046737196" description="Porin" evidence="2">
    <location>
        <begin position="23"/>
        <end position="249"/>
    </location>
</feature>
<comment type="caution">
    <text evidence="3">The sequence shown here is derived from an EMBL/GenBank/DDBJ whole genome shotgun (WGS) entry which is preliminary data.</text>
</comment>
<dbReference type="Proteomes" id="UP000597206">
    <property type="component" value="Unassembled WGS sequence"/>
</dbReference>
<protein>
    <recommendedName>
        <fullName evidence="5">Porin</fullName>
    </recommendedName>
</protein>
<dbReference type="InterPro" id="IPR053713">
    <property type="entry name" value="Bact_OM_Channel_sf"/>
</dbReference>
<proteinExistence type="predicted"/>
<keyword evidence="1 2" id="KW-0732">Signal</keyword>
<feature type="signal peptide" evidence="2">
    <location>
        <begin position="1"/>
        <end position="22"/>
    </location>
</feature>
<keyword evidence="4" id="KW-1185">Reference proteome</keyword>
<evidence type="ECO:0000256" key="1">
    <source>
        <dbReference type="ARBA" id="ARBA00022729"/>
    </source>
</evidence>
<dbReference type="SUPFAM" id="SSF56935">
    <property type="entry name" value="Porins"/>
    <property type="match status" value="1"/>
</dbReference>
<dbReference type="RefSeq" id="WP_196124303.1">
    <property type="nucleotide sequence ID" value="NZ_JADPMR010000004.1"/>
</dbReference>
<dbReference type="PANTHER" id="PTHR38105">
    <property type="entry name" value="OUTER MEMBRANE PROTEIN-RELATED-RELATED"/>
    <property type="match status" value="1"/>
</dbReference>
<evidence type="ECO:0000313" key="3">
    <source>
        <dbReference type="EMBL" id="MBF9002386.1"/>
    </source>
</evidence>
<organism evidence="3 4">
    <name type="scientific">Vibrio nitrifigilis</name>
    <dbReference type="NCBI Taxonomy" id="2789781"/>
    <lineage>
        <taxon>Bacteria</taxon>
        <taxon>Pseudomonadati</taxon>
        <taxon>Pseudomonadota</taxon>
        <taxon>Gammaproteobacteria</taxon>
        <taxon>Vibrionales</taxon>
        <taxon>Vibrionaceae</taxon>
        <taxon>Vibrio</taxon>
    </lineage>
</organism>